<organism evidence="2 3">
    <name type="scientific">Drosophila albomicans</name>
    <name type="common">Fruit fly</name>
    <dbReference type="NCBI Taxonomy" id="7291"/>
    <lineage>
        <taxon>Eukaryota</taxon>
        <taxon>Metazoa</taxon>
        <taxon>Ecdysozoa</taxon>
        <taxon>Arthropoda</taxon>
        <taxon>Hexapoda</taxon>
        <taxon>Insecta</taxon>
        <taxon>Pterygota</taxon>
        <taxon>Neoptera</taxon>
        <taxon>Endopterygota</taxon>
        <taxon>Diptera</taxon>
        <taxon>Brachycera</taxon>
        <taxon>Muscomorpha</taxon>
        <taxon>Ephydroidea</taxon>
        <taxon>Drosophilidae</taxon>
        <taxon>Drosophila</taxon>
    </lineage>
</organism>
<dbReference type="Proteomes" id="UP000515160">
    <property type="component" value="Chromosome 2L"/>
</dbReference>
<dbReference type="OrthoDB" id="7864495at2759"/>
<dbReference type="RefSeq" id="XP_034098825.1">
    <property type="nucleotide sequence ID" value="XM_034242934.2"/>
</dbReference>
<dbReference type="GeneID" id="117564242"/>
<sequence length="95" mass="11125">MDYQEYFYKLTIFHSRLQTDYGLLIKAATCIAFGAVCGWIMALLAWILYKITIYLDAVPVVKYNYLDDDLDLESETGKLTQEKRKQRKKKHNPLA</sequence>
<protein>
    <submittedName>
        <fullName evidence="3">Uncharacterized protein LOC117564242</fullName>
    </submittedName>
</protein>
<keyword evidence="1" id="KW-1133">Transmembrane helix</keyword>
<dbReference type="AlphaFoldDB" id="A0A6P8WLR5"/>
<evidence type="ECO:0000313" key="3">
    <source>
        <dbReference type="RefSeq" id="XP_034098825.1"/>
    </source>
</evidence>
<keyword evidence="2" id="KW-1185">Reference proteome</keyword>
<evidence type="ECO:0000313" key="2">
    <source>
        <dbReference type="Proteomes" id="UP000515160"/>
    </source>
</evidence>
<name>A0A6P8WLR5_DROAB</name>
<proteinExistence type="predicted"/>
<gene>
    <name evidence="3" type="primary">LOC117564242</name>
</gene>
<keyword evidence="1" id="KW-0472">Membrane</keyword>
<feature type="transmembrane region" description="Helical" evidence="1">
    <location>
        <begin position="21"/>
        <end position="49"/>
    </location>
</feature>
<reference evidence="3" key="1">
    <citation type="submission" date="2025-08" db="UniProtKB">
        <authorList>
            <consortium name="RefSeq"/>
        </authorList>
    </citation>
    <scope>IDENTIFICATION</scope>
    <source>
        <strain evidence="3">15112-1751.03</strain>
        <tissue evidence="3">Whole Adult</tissue>
    </source>
</reference>
<evidence type="ECO:0000256" key="1">
    <source>
        <dbReference type="SAM" id="Phobius"/>
    </source>
</evidence>
<accession>A0A6P8WLR5</accession>
<keyword evidence="1" id="KW-0812">Transmembrane</keyword>